<sequence>MNPHISLPRPMGGPSNFGGTLPTHRSEAPRMPRFFKRLFKFPQMDFEMAVWEMTSLIIAPKKVFRSMYYHVETKNTWHRPDPSFTYLLSFFLLLTSIAWGLAYADGFGKIVKVAAIFVFVHFLAVSLLVSTAAYFLVGRLLGPGVPGLPGRRRQGLFMQPGEAEQLEFGYCFDVSIRAFFPVWVFLYVIQFLLMPVISKDYWVSLFFGNSLYLLAFGYYTVITFLGYNALPFLHHTELLLAPTAVFVILWFASLFGLNLPKYLAPITSSTHDVCVFCASRLGITPAAPPPAYVQRRHLNSSPKAAQSSAQAAVRQEDSQDDLPARAKWGSTFAGQVAILNDEPAPNKWGSTFGGGGMRAEASRTDRWGATSGGSGLSAAEEREREVLRARAAAAPAQAQQSERAERGRWRVDHNTPDRQRIQFGQRSPRGQSQHPSRLSYRLNLNPSKTQEPRDPPFDANLTANWKHLKRRGHDHRSQAAAQSATMPPPPFQEAPTFRRVELQPTPKGYVSLNGTPARPPPPPTEAPPRHIEEVRTAPSQPPSEVRVEPPREERQERQARQEREEHRPIPRRFLDDRGSRSMDPGPRRRDGHDRNEAARRDRYARDADDEEDTKRISKAERKRQKKAAKAAAAETAAPTPIYLPEFISVTNLASALRVRLEDFVAKMEDLGFENVEGSHILTAENAGLIAMEYNFDPIADTADEDIDLRAAPEPSPEERSLLHSRPPVVTIMGHVDHGKTTILDYLRKSSIAATEHGGITQHIGAFSVPLAASNKTITFLDTPGHAAFLSMRQRGATVTDIVILVVAADDSVKPQTIEAIRHAKAAGVPLIVAINKCDKDEAKPEIVKADLARQGVEVEDFGGDVQCICVSGKTGLGMRELEEAAVTLSEILDHRADTDGPTEGWVLEATTKTRGRVATVLVRRGTLRPGDVLVAGATWARVKTLRNEAGALVDEVGPGMPVEVDGWKGQPVAGDEVLQAPDEGRATAVVQLREEKKEREALAKDMEAINEVRRLEAEKREREEAVARAAENGETLPEDAAAEAQKTGLQEVFFVLKADVSGSVEAVLNAVSALGNAEVAPHILRSGVGPVSQFDIEHAAAAKGHIISFNTAVEPKMAQMAESQGVKILDQSIIYRLVDDVRAVLSEKLPPLITQRVTGEAEVVMGFDINLGGRKTVKIAGVKVRNGVVGRGNKVRVMRGKETVYDGTITSLKSSKKDVPEMRKGTECGIGFNAWEGFEAGDQIQCYEERSEKRTL</sequence>
<dbReference type="Pfam" id="PF05216">
    <property type="entry name" value="UNC-50"/>
    <property type="match status" value="1"/>
</dbReference>
<dbReference type="InterPro" id="IPR006847">
    <property type="entry name" value="IF2_N"/>
</dbReference>
<feature type="transmembrane region" description="Helical" evidence="13">
    <location>
        <begin position="84"/>
        <end position="104"/>
    </location>
</feature>
<evidence type="ECO:0000256" key="12">
    <source>
        <dbReference type="SAM" id="MobiDB-lite"/>
    </source>
</evidence>
<dbReference type="CDD" id="cd03692">
    <property type="entry name" value="mtIF2_IVc"/>
    <property type="match status" value="1"/>
</dbReference>
<comment type="similarity">
    <text evidence="2">Belongs to the TRAFAC class translation factor GTPase superfamily. Classic translation factor GTPase family. IF-2 subfamily.</text>
</comment>
<evidence type="ECO:0000256" key="11">
    <source>
        <dbReference type="SAM" id="Coils"/>
    </source>
</evidence>
<dbReference type="CDD" id="cd03702">
    <property type="entry name" value="IF2_mtIF2_II"/>
    <property type="match status" value="1"/>
</dbReference>
<dbReference type="Pfam" id="PF22042">
    <property type="entry name" value="EF-G_D2"/>
    <property type="match status" value="1"/>
</dbReference>
<dbReference type="eggNOG" id="KOG1145">
    <property type="taxonomic scope" value="Eukaryota"/>
</dbReference>
<evidence type="ECO:0000256" key="3">
    <source>
        <dbReference type="ARBA" id="ARBA00022540"/>
    </source>
</evidence>
<feature type="compositionally biased region" description="Basic and acidic residues" evidence="12">
    <location>
        <begin position="545"/>
        <end position="619"/>
    </location>
</feature>
<dbReference type="GO" id="GO:0005525">
    <property type="term" value="F:GTP binding"/>
    <property type="evidence" value="ECO:0007669"/>
    <property type="project" value="UniProtKB-KW"/>
</dbReference>
<keyword evidence="11" id="KW-0175">Coiled coil</keyword>
<dbReference type="InterPro" id="IPR009000">
    <property type="entry name" value="Transl_B-barrel_sf"/>
</dbReference>
<dbReference type="PROSITE" id="PS01176">
    <property type="entry name" value="IF2"/>
    <property type="match status" value="1"/>
</dbReference>
<keyword evidence="8" id="KW-0342">GTP-binding</keyword>
<dbReference type="SUPFAM" id="SSF52540">
    <property type="entry name" value="P-loop containing nucleoside triphosphate hydrolases"/>
    <property type="match status" value="1"/>
</dbReference>
<dbReference type="Pfam" id="PF11987">
    <property type="entry name" value="IF-2"/>
    <property type="match status" value="1"/>
</dbReference>
<dbReference type="InterPro" id="IPR007881">
    <property type="entry name" value="UNC-50"/>
</dbReference>
<dbReference type="SUPFAM" id="SSF52156">
    <property type="entry name" value="Initiation factor IF2/eIF5b, domain 3"/>
    <property type="match status" value="1"/>
</dbReference>
<dbReference type="FunFam" id="3.40.50.300:FF:000019">
    <property type="entry name" value="Translation initiation factor IF-2"/>
    <property type="match status" value="1"/>
</dbReference>
<dbReference type="InterPro" id="IPR005225">
    <property type="entry name" value="Small_GTP-bd"/>
</dbReference>
<keyword evidence="3" id="KW-0396">Initiation factor</keyword>
<keyword evidence="13" id="KW-0812">Transmembrane</keyword>
<dbReference type="Pfam" id="PF04760">
    <property type="entry name" value="IF2_N"/>
    <property type="match status" value="1"/>
</dbReference>
<dbReference type="EMBL" id="JH767572">
    <property type="protein sequence ID" value="EON65192.1"/>
    <property type="molecule type" value="Genomic_DNA"/>
</dbReference>
<evidence type="ECO:0000256" key="4">
    <source>
        <dbReference type="ARBA" id="ARBA00022741"/>
    </source>
</evidence>
<evidence type="ECO:0000256" key="9">
    <source>
        <dbReference type="ARBA" id="ARBA00025162"/>
    </source>
</evidence>
<feature type="compositionally biased region" description="Polar residues" evidence="12">
    <location>
        <begin position="422"/>
        <end position="437"/>
    </location>
</feature>
<dbReference type="NCBIfam" id="TIGR00231">
    <property type="entry name" value="small_GTP"/>
    <property type="match status" value="1"/>
</dbReference>
<dbReference type="PANTHER" id="PTHR43381:SF20">
    <property type="entry name" value="TRANSLATION INITIATION FACTOR IF-2, MITOCHONDRIAL"/>
    <property type="match status" value="1"/>
</dbReference>
<dbReference type="GO" id="GO:0003743">
    <property type="term" value="F:translation initiation factor activity"/>
    <property type="evidence" value="ECO:0007669"/>
    <property type="project" value="UniProtKB-KW"/>
</dbReference>
<keyword evidence="16" id="KW-1185">Reference proteome</keyword>
<dbReference type="Pfam" id="PF00009">
    <property type="entry name" value="GTP_EFTU"/>
    <property type="match status" value="1"/>
</dbReference>
<dbReference type="InterPro" id="IPR000178">
    <property type="entry name" value="TF_IF2_bacterial-like"/>
</dbReference>
<gene>
    <name evidence="15" type="ORF">W97_04429</name>
</gene>
<keyword evidence="13" id="KW-0472">Membrane</keyword>
<dbReference type="Gene3D" id="3.40.50.10050">
    <property type="entry name" value="Translation initiation factor IF- 2, domain 3"/>
    <property type="match status" value="1"/>
</dbReference>
<keyword evidence="7" id="KW-0496">Mitochondrion</keyword>
<dbReference type="GO" id="GO:0003924">
    <property type="term" value="F:GTPase activity"/>
    <property type="evidence" value="ECO:0007669"/>
    <property type="project" value="InterPro"/>
</dbReference>
<feature type="domain" description="Tr-type G" evidence="14">
    <location>
        <begin position="724"/>
        <end position="893"/>
    </location>
</feature>
<feature type="compositionally biased region" description="Pro residues" evidence="12">
    <location>
        <begin position="517"/>
        <end position="526"/>
    </location>
</feature>
<name>R7YTD7_CONA1</name>
<keyword evidence="4" id="KW-0547">Nucleotide-binding</keyword>
<dbReference type="PANTHER" id="PTHR43381">
    <property type="entry name" value="TRANSLATION INITIATION FACTOR IF-2-RELATED"/>
    <property type="match status" value="1"/>
</dbReference>
<feature type="region of interest" description="Disordered" evidence="12">
    <location>
        <begin position="1"/>
        <end position="25"/>
    </location>
</feature>
<dbReference type="NCBIfam" id="TIGR00487">
    <property type="entry name" value="IF-2"/>
    <property type="match status" value="1"/>
</dbReference>
<reference evidence="16" key="1">
    <citation type="submission" date="2012-06" db="EMBL/GenBank/DDBJ databases">
        <title>The genome sequence of Coniosporium apollinis CBS 100218.</title>
        <authorList>
            <consortium name="The Broad Institute Genome Sequencing Platform"/>
            <person name="Cuomo C."/>
            <person name="Gorbushina A."/>
            <person name="Noack S."/>
            <person name="Walker B."/>
            <person name="Young S.K."/>
            <person name="Zeng Q."/>
            <person name="Gargeya S."/>
            <person name="Fitzgerald M."/>
            <person name="Haas B."/>
            <person name="Abouelleil A."/>
            <person name="Alvarado L."/>
            <person name="Arachchi H.M."/>
            <person name="Berlin A.M."/>
            <person name="Chapman S.B."/>
            <person name="Goldberg J."/>
            <person name="Griggs A."/>
            <person name="Gujja S."/>
            <person name="Hansen M."/>
            <person name="Howarth C."/>
            <person name="Imamovic A."/>
            <person name="Larimer J."/>
            <person name="McCowan C."/>
            <person name="Montmayeur A."/>
            <person name="Murphy C."/>
            <person name="Neiman D."/>
            <person name="Pearson M."/>
            <person name="Priest M."/>
            <person name="Roberts A."/>
            <person name="Saif S."/>
            <person name="Shea T."/>
            <person name="Sisk P."/>
            <person name="Sykes S."/>
            <person name="Wortman J."/>
            <person name="Nusbaum C."/>
            <person name="Birren B."/>
        </authorList>
    </citation>
    <scope>NUCLEOTIDE SEQUENCE [LARGE SCALE GENOMIC DNA]</scope>
    <source>
        <strain evidence="16">CBS 100218</strain>
    </source>
</reference>
<dbReference type="GO" id="GO:0005739">
    <property type="term" value="C:mitochondrion"/>
    <property type="evidence" value="ECO:0007669"/>
    <property type="project" value="UniProtKB-SubCell"/>
</dbReference>
<evidence type="ECO:0000313" key="15">
    <source>
        <dbReference type="EMBL" id="EON65192.1"/>
    </source>
</evidence>
<evidence type="ECO:0000256" key="1">
    <source>
        <dbReference type="ARBA" id="ARBA00004173"/>
    </source>
</evidence>
<dbReference type="InterPro" id="IPR023115">
    <property type="entry name" value="TIF_IF2_dom3"/>
</dbReference>
<comment type="subcellular location">
    <subcellularLocation>
        <location evidence="1">Mitochondrion</location>
    </subcellularLocation>
</comment>
<feature type="transmembrane region" description="Helical" evidence="13">
    <location>
        <begin position="110"/>
        <end position="137"/>
    </location>
</feature>
<feature type="coiled-coil region" evidence="11">
    <location>
        <begin position="989"/>
        <end position="1032"/>
    </location>
</feature>
<dbReference type="HOGENOM" id="CLU_265270_0_0_1"/>
<proteinExistence type="inferred from homology"/>
<dbReference type="InterPro" id="IPR053905">
    <property type="entry name" value="EF-G-like_DII"/>
</dbReference>
<dbReference type="RefSeq" id="XP_007780509.1">
    <property type="nucleotide sequence ID" value="XM_007782319.1"/>
</dbReference>
<dbReference type="HAMAP" id="MF_00100_B">
    <property type="entry name" value="IF_2_B"/>
    <property type="match status" value="1"/>
</dbReference>
<dbReference type="AlphaFoldDB" id="R7YTD7"/>
<feature type="region of interest" description="Disordered" evidence="12">
    <location>
        <begin position="339"/>
        <end position="437"/>
    </location>
</feature>
<dbReference type="STRING" id="1168221.R7YTD7"/>
<evidence type="ECO:0000313" key="16">
    <source>
        <dbReference type="Proteomes" id="UP000016924"/>
    </source>
</evidence>
<keyword evidence="5" id="KW-0648">Protein biosynthesis</keyword>
<evidence type="ECO:0000256" key="10">
    <source>
        <dbReference type="ARBA" id="ARBA00044200"/>
    </source>
</evidence>
<keyword evidence="13" id="KW-1133">Transmembrane helix</keyword>
<comment type="function">
    <text evidence="9">One of the essential components for the initiation of protein synthesis. Protects formylmethionyl-tRNA from spontaneous hydrolysis and promotes its binding to the 30S ribosomal subunits. Also involved in the hydrolysis of GTP during the formation of the 70S ribosomal complex.</text>
</comment>
<feature type="transmembrane region" description="Helical" evidence="13">
    <location>
        <begin position="178"/>
        <end position="197"/>
    </location>
</feature>
<dbReference type="FunFam" id="3.40.50.10050:FF:000001">
    <property type="entry name" value="Translation initiation factor IF-2"/>
    <property type="match status" value="1"/>
</dbReference>
<feature type="transmembrane region" description="Helical" evidence="13">
    <location>
        <begin position="239"/>
        <end position="259"/>
    </location>
</feature>
<dbReference type="InterPro" id="IPR036925">
    <property type="entry name" value="TIF_IF2_dom3_sf"/>
</dbReference>
<evidence type="ECO:0000256" key="7">
    <source>
        <dbReference type="ARBA" id="ARBA00023128"/>
    </source>
</evidence>
<dbReference type="InterPro" id="IPR044145">
    <property type="entry name" value="IF2_II"/>
</dbReference>
<dbReference type="InterPro" id="IPR000795">
    <property type="entry name" value="T_Tr_GTP-bd_dom"/>
</dbReference>
<evidence type="ECO:0000256" key="5">
    <source>
        <dbReference type="ARBA" id="ARBA00022917"/>
    </source>
</evidence>
<organism evidence="15 16">
    <name type="scientific">Coniosporium apollinis (strain CBS 100218)</name>
    <name type="common">Rock-inhabiting black yeast</name>
    <dbReference type="NCBI Taxonomy" id="1168221"/>
    <lineage>
        <taxon>Eukaryota</taxon>
        <taxon>Fungi</taxon>
        <taxon>Dikarya</taxon>
        <taxon>Ascomycota</taxon>
        <taxon>Pezizomycotina</taxon>
        <taxon>Dothideomycetes</taxon>
        <taxon>Dothideomycetes incertae sedis</taxon>
        <taxon>Coniosporium</taxon>
    </lineage>
</organism>
<evidence type="ECO:0000259" key="14">
    <source>
        <dbReference type="PROSITE" id="PS51722"/>
    </source>
</evidence>
<feature type="compositionally biased region" description="Basic and acidic residues" evidence="12">
    <location>
        <begin position="379"/>
        <end position="388"/>
    </location>
</feature>
<dbReference type="CDD" id="cd01887">
    <property type="entry name" value="IF2_eIF5B"/>
    <property type="match status" value="1"/>
</dbReference>
<evidence type="ECO:0000256" key="13">
    <source>
        <dbReference type="SAM" id="Phobius"/>
    </source>
</evidence>
<dbReference type="InterPro" id="IPR027417">
    <property type="entry name" value="P-loop_NTPase"/>
</dbReference>
<dbReference type="SUPFAM" id="SSF50447">
    <property type="entry name" value="Translation proteins"/>
    <property type="match status" value="2"/>
</dbReference>
<evidence type="ECO:0000256" key="8">
    <source>
        <dbReference type="ARBA" id="ARBA00023134"/>
    </source>
</evidence>
<dbReference type="FunFam" id="2.40.30.10:FF:000008">
    <property type="entry name" value="Translation initiation factor IF-2"/>
    <property type="match status" value="1"/>
</dbReference>
<accession>R7YTD7</accession>
<dbReference type="InterPro" id="IPR015760">
    <property type="entry name" value="TIF_IF2"/>
</dbReference>
<keyword evidence="6" id="KW-0809">Transit peptide</keyword>
<feature type="compositionally biased region" description="Low complexity" evidence="12">
    <location>
        <begin position="389"/>
        <end position="401"/>
    </location>
</feature>
<dbReference type="GeneID" id="19901740"/>
<feature type="region of interest" description="Disordered" evidence="12">
    <location>
        <begin position="469"/>
        <end position="635"/>
    </location>
</feature>
<dbReference type="PROSITE" id="PS51722">
    <property type="entry name" value="G_TR_2"/>
    <property type="match status" value="1"/>
</dbReference>
<dbReference type="Gene3D" id="2.40.30.10">
    <property type="entry name" value="Translation factors"/>
    <property type="match status" value="2"/>
</dbReference>
<dbReference type="Proteomes" id="UP000016924">
    <property type="component" value="Unassembled WGS sequence"/>
</dbReference>
<protein>
    <recommendedName>
        <fullName evidence="10">Translation initiation factor IF-2, mitochondrial</fullName>
    </recommendedName>
</protein>
<feature type="compositionally biased region" description="Basic and acidic residues" evidence="12">
    <location>
        <begin position="402"/>
        <end position="420"/>
    </location>
</feature>
<feature type="transmembrane region" description="Helical" evidence="13">
    <location>
        <begin position="203"/>
        <end position="227"/>
    </location>
</feature>
<dbReference type="OrthoDB" id="361630at2759"/>
<evidence type="ECO:0000256" key="2">
    <source>
        <dbReference type="ARBA" id="ARBA00007733"/>
    </source>
</evidence>
<dbReference type="eggNOG" id="KOG3012">
    <property type="taxonomic scope" value="Eukaryota"/>
</dbReference>
<evidence type="ECO:0000256" key="6">
    <source>
        <dbReference type="ARBA" id="ARBA00022946"/>
    </source>
</evidence>
<dbReference type="Gene3D" id="3.40.50.300">
    <property type="entry name" value="P-loop containing nucleotide triphosphate hydrolases"/>
    <property type="match status" value="1"/>
</dbReference>